<feature type="transmembrane region" description="Helical" evidence="13">
    <location>
        <begin position="746"/>
        <end position="772"/>
    </location>
</feature>
<dbReference type="InterPro" id="IPR036412">
    <property type="entry name" value="HAD-like_sf"/>
</dbReference>
<dbReference type="RefSeq" id="WP_114351147.1">
    <property type="nucleotide sequence ID" value="NZ_QPJJ01000001.1"/>
</dbReference>
<feature type="transmembrane region" description="Helical" evidence="13">
    <location>
        <begin position="678"/>
        <end position="699"/>
    </location>
</feature>
<dbReference type="Gene3D" id="3.40.1110.10">
    <property type="entry name" value="Calcium-transporting ATPase, cytoplasmic domain N"/>
    <property type="match status" value="1"/>
</dbReference>
<dbReference type="SFLD" id="SFLDF00027">
    <property type="entry name" value="p-type_atpase"/>
    <property type="match status" value="1"/>
</dbReference>
<dbReference type="GO" id="GO:1990573">
    <property type="term" value="P:potassium ion import across plasma membrane"/>
    <property type="evidence" value="ECO:0007669"/>
    <property type="project" value="TreeGrafter"/>
</dbReference>
<evidence type="ECO:0000256" key="6">
    <source>
        <dbReference type="ARBA" id="ARBA00022692"/>
    </source>
</evidence>
<evidence type="ECO:0000259" key="14">
    <source>
        <dbReference type="SMART" id="SM00831"/>
    </source>
</evidence>
<reference evidence="15 16" key="1">
    <citation type="submission" date="2018-07" db="EMBL/GenBank/DDBJ databases">
        <title>Genomic Encyclopedia of Type Strains, Phase IV (KMG-IV): sequencing the most valuable type-strain genomes for metagenomic binning, comparative biology and taxonomic classification.</title>
        <authorList>
            <person name="Goeker M."/>
        </authorList>
    </citation>
    <scope>NUCLEOTIDE SEQUENCE [LARGE SCALE GENOMIC DNA]</scope>
    <source>
        <strain evidence="15 16">DSM 27696</strain>
    </source>
</reference>
<evidence type="ECO:0000256" key="7">
    <source>
        <dbReference type="ARBA" id="ARBA00022741"/>
    </source>
</evidence>
<dbReference type="SUPFAM" id="SSF56784">
    <property type="entry name" value="HAD-like"/>
    <property type="match status" value="1"/>
</dbReference>
<dbReference type="GO" id="GO:0030007">
    <property type="term" value="P:intracellular potassium ion homeostasis"/>
    <property type="evidence" value="ECO:0007669"/>
    <property type="project" value="TreeGrafter"/>
</dbReference>
<evidence type="ECO:0000256" key="13">
    <source>
        <dbReference type="SAM" id="Phobius"/>
    </source>
</evidence>
<feature type="transmembrane region" description="Helical" evidence="13">
    <location>
        <begin position="243"/>
        <end position="264"/>
    </location>
</feature>
<feature type="transmembrane region" description="Helical" evidence="13">
    <location>
        <begin position="59"/>
        <end position="92"/>
    </location>
</feature>
<dbReference type="Proteomes" id="UP000252585">
    <property type="component" value="Unassembled WGS sequence"/>
</dbReference>
<dbReference type="Gene3D" id="1.20.1110.10">
    <property type="entry name" value="Calcium-transporting ATPase, transmembrane domain"/>
    <property type="match status" value="1"/>
</dbReference>
<evidence type="ECO:0000256" key="9">
    <source>
        <dbReference type="ARBA" id="ARBA00022967"/>
    </source>
</evidence>
<dbReference type="OrthoDB" id="9813266at2"/>
<evidence type="ECO:0000256" key="2">
    <source>
        <dbReference type="ARBA" id="ARBA00005675"/>
    </source>
</evidence>
<keyword evidence="5" id="KW-0597">Phosphoprotein</keyword>
<dbReference type="InterPro" id="IPR006068">
    <property type="entry name" value="ATPase_P-typ_cation-transptr_C"/>
</dbReference>
<evidence type="ECO:0000256" key="12">
    <source>
        <dbReference type="ARBA" id="ARBA00023136"/>
    </source>
</evidence>
<feature type="transmembrane region" description="Helical" evidence="13">
    <location>
        <begin position="849"/>
        <end position="869"/>
    </location>
</feature>
<dbReference type="GO" id="GO:0006883">
    <property type="term" value="P:intracellular sodium ion homeostasis"/>
    <property type="evidence" value="ECO:0007669"/>
    <property type="project" value="TreeGrafter"/>
</dbReference>
<dbReference type="PANTHER" id="PTHR43294:SF21">
    <property type="entry name" value="CATION TRANSPORTING ATPASE"/>
    <property type="match status" value="1"/>
</dbReference>
<dbReference type="GO" id="GO:0005391">
    <property type="term" value="F:P-type sodium:potassium-exchanging transporter activity"/>
    <property type="evidence" value="ECO:0007669"/>
    <property type="project" value="TreeGrafter"/>
</dbReference>
<dbReference type="AlphaFoldDB" id="A0A368YAA6"/>
<evidence type="ECO:0000256" key="11">
    <source>
        <dbReference type="ARBA" id="ARBA00023065"/>
    </source>
</evidence>
<keyword evidence="4" id="KW-1003">Cell membrane</keyword>
<dbReference type="SUPFAM" id="SSF81665">
    <property type="entry name" value="Calcium ATPase, transmembrane domain M"/>
    <property type="match status" value="1"/>
</dbReference>
<keyword evidence="7" id="KW-0547">Nucleotide-binding</keyword>
<evidence type="ECO:0000313" key="15">
    <source>
        <dbReference type="EMBL" id="RCW77200.1"/>
    </source>
</evidence>
<dbReference type="Pfam" id="PF00122">
    <property type="entry name" value="E1-E2_ATPase"/>
    <property type="match status" value="1"/>
</dbReference>
<feature type="transmembrane region" description="Helical" evidence="13">
    <location>
        <begin position="817"/>
        <end position="837"/>
    </location>
</feature>
<dbReference type="GO" id="GO:1902600">
    <property type="term" value="P:proton transmembrane transport"/>
    <property type="evidence" value="ECO:0007669"/>
    <property type="project" value="TreeGrafter"/>
</dbReference>
<evidence type="ECO:0000256" key="5">
    <source>
        <dbReference type="ARBA" id="ARBA00022553"/>
    </source>
</evidence>
<dbReference type="InterPro" id="IPR018303">
    <property type="entry name" value="ATPase_P-typ_P_site"/>
</dbReference>
<dbReference type="GO" id="GO:0036376">
    <property type="term" value="P:sodium ion export across plasma membrane"/>
    <property type="evidence" value="ECO:0007669"/>
    <property type="project" value="TreeGrafter"/>
</dbReference>
<organism evidence="15 16">
    <name type="scientific">Saliterribacillus persicus</name>
    <dbReference type="NCBI Taxonomy" id="930114"/>
    <lineage>
        <taxon>Bacteria</taxon>
        <taxon>Bacillati</taxon>
        <taxon>Bacillota</taxon>
        <taxon>Bacilli</taxon>
        <taxon>Bacillales</taxon>
        <taxon>Bacillaceae</taxon>
        <taxon>Saliterribacillus</taxon>
    </lineage>
</organism>
<dbReference type="SFLD" id="SFLDS00003">
    <property type="entry name" value="Haloacid_Dehalogenase"/>
    <property type="match status" value="1"/>
</dbReference>
<dbReference type="InterPro" id="IPR044492">
    <property type="entry name" value="P_typ_ATPase_HD_dom"/>
</dbReference>
<dbReference type="SFLD" id="SFLDG00002">
    <property type="entry name" value="C1.7:_P-type_atpase_like"/>
    <property type="match status" value="1"/>
</dbReference>
<keyword evidence="12 13" id="KW-0472">Membrane</keyword>
<comment type="caution">
    <text evidence="15">The sequence shown here is derived from an EMBL/GenBank/DDBJ whole genome shotgun (WGS) entry which is preliminary data.</text>
</comment>
<name>A0A368YAA6_9BACI</name>
<feature type="domain" description="Cation-transporting P-type ATPase N-terminal" evidence="14">
    <location>
        <begin position="2"/>
        <end position="75"/>
    </location>
</feature>
<dbReference type="CDD" id="cd02089">
    <property type="entry name" value="P-type_ATPase_Ca_prok"/>
    <property type="match status" value="1"/>
</dbReference>
<dbReference type="InterPro" id="IPR023298">
    <property type="entry name" value="ATPase_P-typ_TM_dom_sf"/>
</dbReference>
<keyword evidence="9" id="KW-1278">Translocase</keyword>
<dbReference type="InterPro" id="IPR008250">
    <property type="entry name" value="ATPase_P-typ_transduc_dom_A_sf"/>
</dbReference>
<evidence type="ECO:0000256" key="10">
    <source>
        <dbReference type="ARBA" id="ARBA00022989"/>
    </source>
</evidence>
<keyword evidence="11" id="KW-0406">Ion transport</keyword>
<dbReference type="FunFam" id="3.40.50.1000:FF:000028">
    <property type="entry name" value="Calcium-transporting P-type ATPase, putative"/>
    <property type="match status" value="1"/>
</dbReference>
<dbReference type="Pfam" id="PF08282">
    <property type="entry name" value="Hydrolase_3"/>
    <property type="match status" value="1"/>
</dbReference>
<evidence type="ECO:0000256" key="3">
    <source>
        <dbReference type="ARBA" id="ARBA00022448"/>
    </source>
</evidence>
<feature type="transmembrane region" description="Helical" evidence="13">
    <location>
        <begin position="279"/>
        <end position="302"/>
    </location>
</feature>
<dbReference type="PRINTS" id="PR00119">
    <property type="entry name" value="CATATPASE"/>
</dbReference>
<dbReference type="NCBIfam" id="TIGR01494">
    <property type="entry name" value="ATPase_P-type"/>
    <property type="match status" value="3"/>
</dbReference>
<keyword evidence="6 13" id="KW-0812">Transmembrane</keyword>
<dbReference type="InterPro" id="IPR004014">
    <property type="entry name" value="ATPase_P-typ_cation-transptr_N"/>
</dbReference>
<dbReference type="SUPFAM" id="SSF81660">
    <property type="entry name" value="Metal cation-transporting ATPase, ATP-binding domain N"/>
    <property type="match status" value="1"/>
</dbReference>
<gene>
    <name evidence="15" type="ORF">DFR57_10168</name>
</gene>
<comment type="subcellular location">
    <subcellularLocation>
        <location evidence="1">Cell membrane</location>
        <topology evidence="1">Multi-pass membrane protein</topology>
    </subcellularLocation>
</comment>
<accession>A0A368YAA6</accession>
<dbReference type="Gene3D" id="3.40.50.1000">
    <property type="entry name" value="HAD superfamily/HAD-like"/>
    <property type="match status" value="1"/>
</dbReference>
<dbReference type="InterPro" id="IPR023299">
    <property type="entry name" value="ATPase_P-typ_cyto_dom_N"/>
</dbReference>
<evidence type="ECO:0000256" key="4">
    <source>
        <dbReference type="ARBA" id="ARBA00022475"/>
    </source>
</evidence>
<dbReference type="InterPro" id="IPR050510">
    <property type="entry name" value="Cation_transp_ATPase_P-type"/>
</dbReference>
<dbReference type="PROSITE" id="PS00154">
    <property type="entry name" value="ATPASE_E1_E2"/>
    <property type="match status" value="1"/>
</dbReference>
<dbReference type="Gene3D" id="2.70.150.10">
    <property type="entry name" value="Calcium-transporting ATPase, cytoplasmic transduction domain A"/>
    <property type="match status" value="1"/>
</dbReference>
<dbReference type="EMBL" id="QPJJ01000001">
    <property type="protein sequence ID" value="RCW77200.1"/>
    <property type="molecule type" value="Genomic_DNA"/>
</dbReference>
<dbReference type="Pfam" id="PF00690">
    <property type="entry name" value="Cation_ATPase_N"/>
    <property type="match status" value="1"/>
</dbReference>
<evidence type="ECO:0000313" key="16">
    <source>
        <dbReference type="Proteomes" id="UP000252585"/>
    </source>
</evidence>
<keyword evidence="3" id="KW-0813">Transport</keyword>
<dbReference type="SMART" id="SM00831">
    <property type="entry name" value="Cation_ATPase_N"/>
    <property type="match status" value="1"/>
</dbReference>
<dbReference type="SUPFAM" id="SSF81653">
    <property type="entry name" value="Calcium ATPase, transduction domain A"/>
    <property type="match status" value="1"/>
</dbReference>
<comment type="similarity">
    <text evidence="2">Belongs to the cation transport ATPase (P-type) (TC 3.A.3) family. Type IIA subfamily.</text>
</comment>
<dbReference type="InterPro" id="IPR001757">
    <property type="entry name" value="P_typ_ATPase"/>
</dbReference>
<dbReference type="PRINTS" id="PR00121">
    <property type="entry name" value="NAKATPASE"/>
</dbReference>
<keyword evidence="10 13" id="KW-1133">Transmembrane helix</keyword>
<sequence length="875" mass="95643">MDVYKEGKEEVLKAFDSSRKGLSKEQVEKRLEEEGYNEIADKEKVPTWKLFLETFKDPMVIVLLIAAGIQLVLGEVIESIIIFIVLLVNAVISVVQTKKAESSLDALRDMSAPEAKVLRNGESQSVLARELVPGDIVTLEAGDYVPADGRLLDAESLKVNEGMLTGESEAAEKNTAVIEEEVSIGDRINMVFSSSLVVYGRATYVVTGTAGKAEIGKIAQMIETAEQKQTPLQRKLDSFSKKLGVAILLLCVLIFAVQVGRLWFSDADVNMTTAILDALMFSVAIAVAAIPEALSSIVTIVLSVGTNKMAKQHAIIRKLPAVETLGSTSVICTDKTGTLTQNKMTVTDYFIPNKEEQLFSSDHSNWGENEEKLIQVAALCNDSSYNNEGAEVGDPTEVALINFSEEKGLPFQEMRDKYPREAELPFDSERKLMSTLHTFDGEKQLLIKGGPDVMFYRAGYVLVDGKEEEFTDEWAKVFEHQNEAFSKDALRVLAYGYKKITKDTIDKEDEKNFVLVGLTAMIDPPREAVYDSIKEARSAGIKPVMITGDHKTTAQAIGRDIGLMEEDDIAITGRELDKLSDDELDEKLTHISVYARVSPENKIRIVRAWQRKGQVTAMTGDGVNDAPALKQADIGIGMGSGTDVAKDSAAMILTDDNFVSIVKAVGVGRTVFDNIKKAISYLFAGNLGAIIAILFAVIFNWANPFTALQLLFINLVNDSLPAIALGMEKSEPDVMKRKPRKIEEGIFAGGTLRSVIVRGVLIGIVVIISHYIGLQHSTEMGVAMAFTTLILARTLQTFPARSNVETTFGVGIFSNKYVLGAVAICFGLYAITVLPFARDVFSIPAAFGIQDWLIATGLAIVAVIAMDVAKLFRKR</sequence>
<dbReference type="Pfam" id="PF00689">
    <property type="entry name" value="Cation_ATPase_C"/>
    <property type="match status" value="1"/>
</dbReference>
<dbReference type="InterPro" id="IPR059000">
    <property type="entry name" value="ATPase_P-type_domA"/>
</dbReference>
<dbReference type="PANTHER" id="PTHR43294">
    <property type="entry name" value="SODIUM/POTASSIUM-TRANSPORTING ATPASE SUBUNIT ALPHA"/>
    <property type="match status" value="1"/>
</dbReference>
<keyword evidence="8" id="KW-0067">ATP-binding</keyword>
<dbReference type="InterPro" id="IPR023214">
    <property type="entry name" value="HAD_sf"/>
</dbReference>
<keyword evidence="16" id="KW-1185">Reference proteome</keyword>
<dbReference type="Pfam" id="PF13246">
    <property type="entry name" value="Cation_ATPase"/>
    <property type="match status" value="1"/>
</dbReference>
<dbReference type="GO" id="GO:0005886">
    <property type="term" value="C:plasma membrane"/>
    <property type="evidence" value="ECO:0007669"/>
    <property type="project" value="UniProtKB-SubCell"/>
</dbReference>
<dbReference type="GO" id="GO:0016887">
    <property type="term" value="F:ATP hydrolysis activity"/>
    <property type="evidence" value="ECO:0007669"/>
    <property type="project" value="InterPro"/>
</dbReference>
<evidence type="ECO:0000256" key="8">
    <source>
        <dbReference type="ARBA" id="ARBA00022840"/>
    </source>
</evidence>
<dbReference type="GO" id="GO:0005524">
    <property type="term" value="F:ATP binding"/>
    <property type="evidence" value="ECO:0007669"/>
    <property type="project" value="UniProtKB-KW"/>
</dbReference>
<proteinExistence type="inferred from homology"/>
<evidence type="ECO:0000256" key="1">
    <source>
        <dbReference type="ARBA" id="ARBA00004651"/>
    </source>
</evidence>
<protein>
    <submittedName>
        <fullName evidence="15">Calcium-translocating P-type ATPase</fullName>
    </submittedName>
</protein>